<comment type="similarity">
    <text evidence="2">Belongs to the class-I pyridoxal-phosphate-dependent aminotransferase family.</text>
</comment>
<evidence type="ECO:0000256" key="6">
    <source>
        <dbReference type="ARBA" id="ARBA00022679"/>
    </source>
</evidence>
<dbReference type="PRINTS" id="PR00799">
    <property type="entry name" value="TRANSAMINASE"/>
</dbReference>
<dbReference type="SUPFAM" id="SSF53383">
    <property type="entry name" value="PLP-dependent transferases"/>
    <property type="match status" value="1"/>
</dbReference>
<evidence type="ECO:0000256" key="2">
    <source>
        <dbReference type="ARBA" id="ARBA00007441"/>
    </source>
</evidence>
<dbReference type="InterPro" id="IPR004839">
    <property type="entry name" value="Aminotransferase_I/II_large"/>
</dbReference>
<dbReference type="InterPro" id="IPR015422">
    <property type="entry name" value="PyrdxlP-dep_Trfase_small"/>
</dbReference>
<name>A0A8D0KNN8_SALMN</name>
<dbReference type="AlphaFoldDB" id="A0A8D0KNN8"/>
<evidence type="ECO:0000259" key="8">
    <source>
        <dbReference type="Pfam" id="PF00155"/>
    </source>
</evidence>
<dbReference type="InterPro" id="IPR015421">
    <property type="entry name" value="PyrdxlP-dep_Trfase_major"/>
</dbReference>
<evidence type="ECO:0000313" key="10">
    <source>
        <dbReference type="Proteomes" id="UP000694421"/>
    </source>
</evidence>
<comment type="subunit">
    <text evidence="3">Homodimer.</text>
</comment>
<protein>
    <recommendedName>
        <fullName evidence="4">aspartate transaminase</fullName>
        <ecNumber evidence="4">2.6.1.1</ecNumber>
    </recommendedName>
</protein>
<organism evidence="9 10">
    <name type="scientific">Salvator merianae</name>
    <name type="common">Argentine black and white tegu</name>
    <name type="synonym">Tupinambis merianae</name>
    <dbReference type="NCBI Taxonomy" id="96440"/>
    <lineage>
        <taxon>Eukaryota</taxon>
        <taxon>Metazoa</taxon>
        <taxon>Chordata</taxon>
        <taxon>Craniata</taxon>
        <taxon>Vertebrata</taxon>
        <taxon>Euteleostomi</taxon>
        <taxon>Lepidosauria</taxon>
        <taxon>Squamata</taxon>
        <taxon>Bifurcata</taxon>
        <taxon>Unidentata</taxon>
        <taxon>Episquamata</taxon>
        <taxon>Laterata</taxon>
        <taxon>Teiioidea</taxon>
        <taxon>Teiidae</taxon>
        <taxon>Salvator</taxon>
    </lineage>
</organism>
<dbReference type="InterPro" id="IPR015424">
    <property type="entry name" value="PyrdxlP-dep_Trfase"/>
</dbReference>
<reference evidence="9" key="1">
    <citation type="submission" date="2025-08" db="UniProtKB">
        <authorList>
            <consortium name="Ensembl"/>
        </authorList>
    </citation>
    <scope>IDENTIFICATION</scope>
</reference>
<dbReference type="GO" id="GO:0006532">
    <property type="term" value="P:aspartate biosynthetic process"/>
    <property type="evidence" value="ECO:0007669"/>
    <property type="project" value="TreeGrafter"/>
</dbReference>
<dbReference type="EC" id="2.6.1.1" evidence="4"/>
<keyword evidence="5" id="KW-0032">Aminotransferase</keyword>
<dbReference type="Pfam" id="PF00155">
    <property type="entry name" value="Aminotran_1_2"/>
    <property type="match status" value="1"/>
</dbReference>
<evidence type="ECO:0000256" key="5">
    <source>
        <dbReference type="ARBA" id="ARBA00022576"/>
    </source>
</evidence>
<dbReference type="GO" id="GO:0030170">
    <property type="term" value="F:pyridoxal phosphate binding"/>
    <property type="evidence" value="ECO:0007669"/>
    <property type="project" value="InterPro"/>
</dbReference>
<evidence type="ECO:0000256" key="7">
    <source>
        <dbReference type="ARBA" id="ARBA00022898"/>
    </source>
</evidence>
<evidence type="ECO:0000313" key="9">
    <source>
        <dbReference type="Ensembl" id="ENSSMRP00000028351.1"/>
    </source>
</evidence>
<dbReference type="GO" id="GO:0005829">
    <property type="term" value="C:cytosol"/>
    <property type="evidence" value="ECO:0007669"/>
    <property type="project" value="TreeGrafter"/>
</dbReference>
<dbReference type="Ensembl" id="ENSSMRT00000033057.1">
    <property type="protein sequence ID" value="ENSSMRP00000028351.1"/>
    <property type="gene ID" value="ENSSMRG00000021799.1"/>
</dbReference>
<proteinExistence type="inferred from homology"/>
<evidence type="ECO:0000256" key="3">
    <source>
        <dbReference type="ARBA" id="ARBA00011738"/>
    </source>
</evidence>
<keyword evidence="6" id="KW-0808">Transferase</keyword>
<dbReference type="InterPro" id="IPR000796">
    <property type="entry name" value="Asp_trans"/>
</dbReference>
<accession>A0A8D0KNN8</accession>
<dbReference type="GeneTree" id="ENSGT00950000183082"/>
<comment type="cofactor">
    <cofactor evidence="1">
        <name>pyridoxal 5'-phosphate</name>
        <dbReference type="ChEBI" id="CHEBI:597326"/>
    </cofactor>
</comment>
<dbReference type="OMA" id="MSMIKSK"/>
<dbReference type="Gene3D" id="3.90.1150.10">
    <property type="entry name" value="Aspartate Aminotransferase, domain 1"/>
    <property type="match status" value="1"/>
</dbReference>
<evidence type="ECO:0000256" key="1">
    <source>
        <dbReference type="ARBA" id="ARBA00001933"/>
    </source>
</evidence>
<feature type="domain" description="Aminotransferase class I/classII large" evidence="8">
    <location>
        <begin position="57"/>
        <end position="397"/>
    </location>
</feature>
<dbReference type="Gene3D" id="3.40.640.10">
    <property type="entry name" value="Type I PLP-dependent aspartate aminotransferase-like (Major domain)"/>
    <property type="match status" value="1"/>
</dbReference>
<keyword evidence="10" id="KW-1185">Reference proteome</keyword>
<evidence type="ECO:0000256" key="4">
    <source>
        <dbReference type="ARBA" id="ARBA00012753"/>
    </source>
</evidence>
<dbReference type="PANTHER" id="PTHR11879">
    <property type="entry name" value="ASPARTATE AMINOTRANSFERASE"/>
    <property type="match status" value="1"/>
</dbReference>
<dbReference type="GO" id="GO:0004069">
    <property type="term" value="F:L-aspartate:2-oxoglutarate aminotransferase activity"/>
    <property type="evidence" value="ECO:0007669"/>
    <property type="project" value="UniProtKB-EC"/>
</dbReference>
<dbReference type="PANTHER" id="PTHR11879:SF6">
    <property type="entry name" value="ASPARTATE AMINOTRANSFERASE, CYTOPLASMIC 2-RELATED"/>
    <property type="match status" value="1"/>
</dbReference>
<dbReference type="Proteomes" id="UP000694421">
    <property type="component" value="Unplaced"/>
</dbReference>
<sequence length="429" mass="47946">MGTLSVFLDVPLAPSTDIPLDAYKADPSSLKVCLGHADTDEVWIPPVVKRILLQIPEDPTLNHEYLPELGILEFTTAAMKLVIGKESRALLDNRVMAAGIQTIGGTGAVWTGAEFLHRWYKPSNCTPTTVLLAEHHLENLGCIFQVAGFTDIRTYRYWNPERLTVDTVSFLMELQSAPKGSIVFLHAPEEISLTPKQWKQVSTVMAERHLFPFFDVPAQGLASGNLDRDAWAVRHFVDRGFEILCAQSFSRIFGLYDERIGNLIVVTKNNQTLIKILSQLAKQISVTWLGPTSLGARVISMVLTSPALLYEWKQSLKALVKRIMLVREKLKEKLRILGTPGSWEHLTAQSGVYSFIGLLPSQVEFLAKEKHIYLLSNGQINICSINAKNLDYVAQSIHEAIMSTSHQDQSVTVRIYSSPTHVSKSESFY</sequence>
<keyword evidence="7" id="KW-0663">Pyridoxal phosphate</keyword>
<reference evidence="9" key="2">
    <citation type="submission" date="2025-09" db="UniProtKB">
        <authorList>
            <consortium name="Ensembl"/>
        </authorList>
    </citation>
    <scope>IDENTIFICATION</scope>
</reference>